<evidence type="ECO:0008006" key="4">
    <source>
        <dbReference type="Google" id="ProtNLM"/>
    </source>
</evidence>
<evidence type="ECO:0000313" key="3">
    <source>
        <dbReference type="Proteomes" id="UP000218231"/>
    </source>
</evidence>
<accession>A0A2A2JXA3</accession>
<gene>
    <name evidence="2" type="ORF">WR25_16458</name>
</gene>
<dbReference type="EMBL" id="LIAE01010105">
    <property type="protein sequence ID" value="PAV66386.1"/>
    <property type="molecule type" value="Genomic_DNA"/>
</dbReference>
<name>A0A2A2JXA3_9BILA</name>
<feature type="chain" id="PRO_5013285375" description="Lipoprotein" evidence="1">
    <location>
        <begin position="27"/>
        <end position="207"/>
    </location>
</feature>
<keyword evidence="3" id="KW-1185">Reference proteome</keyword>
<organism evidence="2 3">
    <name type="scientific">Diploscapter pachys</name>
    <dbReference type="NCBI Taxonomy" id="2018661"/>
    <lineage>
        <taxon>Eukaryota</taxon>
        <taxon>Metazoa</taxon>
        <taxon>Ecdysozoa</taxon>
        <taxon>Nematoda</taxon>
        <taxon>Chromadorea</taxon>
        <taxon>Rhabditida</taxon>
        <taxon>Rhabditina</taxon>
        <taxon>Rhabditomorpha</taxon>
        <taxon>Rhabditoidea</taxon>
        <taxon>Rhabditidae</taxon>
        <taxon>Diploscapter</taxon>
    </lineage>
</organism>
<feature type="signal peptide" evidence="1">
    <location>
        <begin position="1"/>
        <end position="26"/>
    </location>
</feature>
<sequence>MKRTSLMKRLLTLALLTLAIAGCDKAEQTAAVSGQCAKDTDCKGERICESGQCINPQPQPALLAKPASAPLAPSIAYEPLPVGDEGAGPFTVQGMELGTALNYQSRAGVMNVMEAVVADAESTGYVAIEKAYTFGPNRYVLVVSTGEGGNACPASTYVFSFDTASEHVDGKAEVDGCSEMVESMAEGNKLTIKKDGAATVVYNGQVK</sequence>
<comment type="caution">
    <text evidence="2">The sequence shown here is derived from an EMBL/GenBank/DDBJ whole genome shotgun (WGS) entry which is preliminary data.</text>
</comment>
<dbReference type="PROSITE" id="PS51257">
    <property type="entry name" value="PROKAR_LIPOPROTEIN"/>
    <property type="match status" value="1"/>
</dbReference>
<reference evidence="2 3" key="1">
    <citation type="journal article" date="2017" name="Curr. Biol.">
        <title>Genome architecture and evolution of a unichromosomal asexual nematode.</title>
        <authorList>
            <person name="Fradin H."/>
            <person name="Zegar C."/>
            <person name="Gutwein M."/>
            <person name="Lucas J."/>
            <person name="Kovtun M."/>
            <person name="Corcoran D."/>
            <person name="Baugh L.R."/>
            <person name="Kiontke K."/>
            <person name="Gunsalus K."/>
            <person name="Fitch D.H."/>
            <person name="Piano F."/>
        </authorList>
    </citation>
    <scope>NUCLEOTIDE SEQUENCE [LARGE SCALE GENOMIC DNA]</scope>
    <source>
        <strain evidence="2">PF1309</strain>
    </source>
</reference>
<dbReference type="AlphaFoldDB" id="A0A2A2JXA3"/>
<keyword evidence="1" id="KW-0732">Signal</keyword>
<evidence type="ECO:0000256" key="1">
    <source>
        <dbReference type="SAM" id="SignalP"/>
    </source>
</evidence>
<dbReference type="Proteomes" id="UP000218231">
    <property type="component" value="Unassembled WGS sequence"/>
</dbReference>
<protein>
    <recommendedName>
        <fullName evidence="4">Lipoprotein</fullName>
    </recommendedName>
</protein>
<proteinExistence type="predicted"/>
<evidence type="ECO:0000313" key="2">
    <source>
        <dbReference type="EMBL" id="PAV66386.1"/>
    </source>
</evidence>